<dbReference type="Pfam" id="PF13462">
    <property type="entry name" value="Thioredoxin_4"/>
    <property type="match status" value="1"/>
</dbReference>
<name>A0A542YH35_9MICO</name>
<reference evidence="8 9" key="1">
    <citation type="submission" date="2019-06" db="EMBL/GenBank/DDBJ databases">
        <title>Sequencing the genomes of 1000 actinobacteria strains.</title>
        <authorList>
            <person name="Klenk H.-P."/>
        </authorList>
    </citation>
    <scope>NUCLEOTIDE SEQUENCE [LARGE SCALE GENOMIC DNA]</scope>
    <source>
        <strain evidence="8 9">DSM 26477</strain>
    </source>
</reference>
<gene>
    <name evidence="8" type="ORF">FB562_0479</name>
</gene>
<proteinExistence type="inferred from homology"/>
<evidence type="ECO:0000259" key="7">
    <source>
        <dbReference type="PROSITE" id="PS51352"/>
    </source>
</evidence>
<dbReference type="Gene3D" id="3.40.30.10">
    <property type="entry name" value="Glutaredoxin"/>
    <property type="match status" value="1"/>
</dbReference>
<organism evidence="8 9">
    <name type="scientific">Homoserinimonas aerilata</name>
    <dbReference type="NCBI Taxonomy" id="1162970"/>
    <lineage>
        <taxon>Bacteria</taxon>
        <taxon>Bacillati</taxon>
        <taxon>Actinomycetota</taxon>
        <taxon>Actinomycetes</taxon>
        <taxon>Micrococcales</taxon>
        <taxon>Microbacteriaceae</taxon>
        <taxon>Homoserinimonas</taxon>
    </lineage>
</organism>
<dbReference type="PROSITE" id="PS51352">
    <property type="entry name" value="THIOREDOXIN_2"/>
    <property type="match status" value="1"/>
</dbReference>
<evidence type="ECO:0000256" key="1">
    <source>
        <dbReference type="ARBA" id="ARBA00005791"/>
    </source>
</evidence>
<keyword evidence="6" id="KW-1133">Transmembrane helix</keyword>
<comment type="caution">
    <text evidence="8">The sequence shown here is derived from an EMBL/GenBank/DDBJ whole genome shotgun (WGS) entry which is preliminary data.</text>
</comment>
<evidence type="ECO:0000256" key="6">
    <source>
        <dbReference type="SAM" id="Phobius"/>
    </source>
</evidence>
<keyword evidence="3" id="KW-0560">Oxidoreductase</keyword>
<dbReference type="Proteomes" id="UP000317998">
    <property type="component" value="Unassembled WGS sequence"/>
</dbReference>
<keyword evidence="6" id="KW-0472">Membrane</keyword>
<dbReference type="PANTHER" id="PTHR13887:SF14">
    <property type="entry name" value="DISULFIDE BOND FORMATION PROTEIN D"/>
    <property type="match status" value="1"/>
</dbReference>
<keyword evidence="5" id="KW-0676">Redox-active center</keyword>
<evidence type="ECO:0000256" key="5">
    <source>
        <dbReference type="ARBA" id="ARBA00023284"/>
    </source>
</evidence>
<dbReference type="GO" id="GO:0016853">
    <property type="term" value="F:isomerase activity"/>
    <property type="evidence" value="ECO:0007669"/>
    <property type="project" value="UniProtKB-KW"/>
</dbReference>
<keyword evidence="2" id="KW-0732">Signal</keyword>
<dbReference type="EMBL" id="VFOM01000001">
    <property type="protein sequence ID" value="TQL47420.1"/>
    <property type="molecule type" value="Genomic_DNA"/>
</dbReference>
<evidence type="ECO:0000256" key="2">
    <source>
        <dbReference type="ARBA" id="ARBA00022729"/>
    </source>
</evidence>
<dbReference type="InterPro" id="IPR012336">
    <property type="entry name" value="Thioredoxin-like_fold"/>
</dbReference>
<accession>A0A542YH35</accession>
<keyword evidence="9" id="KW-1185">Reference proteome</keyword>
<evidence type="ECO:0000313" key="8">
    <source>
        <dbReference type="EMBL" id="TQL47420.1"/>
    </source>
</evidence>
<dbReference type="InterPro" id="IPR036249">
    <property type="entry name" value="Thioredoxin-like_sf"/>
</dbReference>
<dbReference type="GO" id="GO:0016491">
    <property type="term" value="F:oxidoreductase activity"/>
    <property type="evidence" value="ECO:0007669"/>
    <property type="project" value="UniProtKB-KW"/>
</dbReference>
<dbReference type="InterPro" id="IPR013766">
    <property type="entry name" value="Thioredoxin_domain"/>
</dbReference>
<evidence type="ECO:0000256" key="4">
    <source>
        <dbReference type="ARBA" id="ARBA00023157"/>
    </source>
</evidence>
<dbReference type="AlphaFoldDB" id="A0A542YH35"/>
<keyword evidence="8" id="KW-0413">Isomerase</keyword>
<dbReference type="PANTHER" id="PTHR13887">
    <property type="entry name" value="GLUTATHIONE S-TRANSFERASE KAPPA"/>
    <property type="match status" value="1"/>
</dbReference>
<dbReference type="RefSeq" id="WP_246081306.1">
    <property type="nucleotide sequence ID" value="NZ_VFOM01000001.1"/>
</dbReference>
<protein>
    <submittedName>
        <fullName evidence="8">Protein-disulfide isomerase</fullName>
    </submittedName>
</protein>
<sequence length="218" mass="24271">MNTNAKISGIITILALLVIVIIIAAIALTQNTSNDVQNSDEAFPSAIRKDTHRLTTAENEEVVVVEFLDFECESCGAAHPYVEDLRERYGDRVTFALRYFPLPGHFNSKNAAVAAEAAAQQGELEAMYNRLFSTQLEWGEASESHAPLFRTFAEDLGLDMDQYDEAVADPETLERVESDFNDGRQLGVESTPTFFVNDTKVELRSFEDLEAAIRAELQ</sequence>
<feature type="domain" description="Thioredoxin" evidence="7">
    <location>
        <begin position="17"/>
        <end position="218"/>
    </location>
</feature>
<dbReference type="SUPFAM" id="SSF52833">
    <property type="entry name" value="Thioredoxin-like"/>
    <property type="match status" value="1"/>
</dbReference>
<keyword evidence="4" id="KW-1015">Disulfide bond</keyword>
<feature type="transmembrane region" description="Helical" evidence="6">
    <location>
        <begin position="7"/>
        <end position="28"/>
    </location>
</feature>
<keyword evidence="6" id="KW-0812">Transmembrane</keyword>
<evidence type="ECO:0000313" key="9">
    <source>
        <dbReference type="Proteomes" id="UP000317998"/>
    </source>
</evidence>
<evidence type="ECO:0000256" key="3">
    <source>
        <dbReference type="ARBA" id="ARBA00023002"/>
    </source>
</evidence>
<comment type="similarity">
    <text evidence="1">Belongs to the thioredoxin family. DsbA subfamily.</text>
</comment>